<keyword evidence="13" id="KW-0479">Metal-binding</keyword>
<proteinExistence type="inferred from homology"/>
<keyword evidence="2 13" id="KW-0813">Transport</keyword>
<dbReference type="AlphaFoldDB" id="A0AAW7TBD5"/>
<dbReference type="NCBIfam" id="NF010792">
    <property type="entry name" value="PRK14196.1"/>
    <property type="match status" value="1"/>
</dbReference>
<feature type="transmembrane region" description="Helical" evidence="13">
    <location>
        <begin position="42"/>
        <end position="63"/>
    </location>
</feature>
<evidence type="ECO:0000256" key="12">
    <source>
        <dbReference type="ARBA" id="ARBA00035585"/>
    </source>
</evidence>
<dbReference type="GO" id="GO:0046872">
    <property type="term" value="F:metal ion binding"/>
    <property type="evidence" value="ECO:0007669"/>
    <property type="project" value="UniProtKB-KW"/>
</dbReference>
<dbReference type="HAMAP" id="MF_00454">
    <property type="entry name" value="FluC"/>
    <property type="match status" value="1"/>
</dbReference>
<feature type="transmembrane region" description="Helical" evidence="13">
    <location>
        <begin position="105"/>
        <end position="129"/>
    </location>
</feature>
<dbReference type="Proteomes" id="UP001171620">
    <property type="component" value="Unassembled WGS sequence"/>
</dbReference>
<evidence type="ECO:0000256" key="4">
    <source>
        <dbReference type="ARBA" id="ARBA00022519"/>
    </source>
</evidence>
<evidence type="ECO:0000313" key="15">
    <source>
        <dbReference type="Proteomes" id="UP001171620"/>
    </source>
</evidence>
<feature type="transmembrane region" description="Helical" evidence="13">
    <location>
        <begin position="12"/>
        <end position="30"/>
    </location>
</feature>
<comment type="function">
    <text evidence="13">Fluoride-specific ion channel. Important for reducing fluoride concentration in the cell, thus reducing its toxicity.</text>
</comment>
<dbReference type="Pfam" id="PF02537">
    <property type="entry name" value="CRCB"/>
    <property type="match status" value="1"/>
</dbReference>
<evidence type="ECO:0000256" key="3">
    <source>
        <dbReference type="ARBA" id="ARBA00022475"/>
    </source>
</evidence>
<evidence type="ECO:0000256" key="8">
    <source>
        <dbReference type="ARBA" id="ARBA00023065"/>
    </source>
</evidence>
<keyword evidence="8 13" id="KW-0406">Ion transport</keyword>
<dbReference type="PANTHER" id="PTHR28259:SF1">
    <property type="entry name" value="FLUORIDE EXPORT PROTEIN 1-RELATED"/>
    <property type="match status" value="1"/>
</dbReference>
<accession>A0AAW7TBD5</accession>
<feature type="transmembrane region" description="Helical" evidence="13">
    <location>
        <begin position="75"/>
        <end position="93"/>
    </location>
</feature>
<comment type="similarity">
    <text evidence="11 13">Belongs to the fluoride channel Fluc/FEX (TC 1.A.43) family.</text>
</comment>
<evidence type="ECO:0000256" key="13">
    <source>
        <dbReference type="HAMAP-Rule" id="MF_00454"/>
    </source>
</evidence>
<name>A0AAW7TBD5_BURVI</name>
<dbReference type="PANTHER" id="PTHR28259">
    <property type="entry name" value="FLUORIDE EXPORT PROTEIN 1-RELATED"/>
    <property type="match status" value="1"/>
</dbReference>
<dbReference type="GO" id="GO:0140114">
    <property type="term" value="P:cellular detoxification of fluoride"/>
    <property type="evidence" value="ECO:0007669"/>
    <property type="project" value="UniProtKB-UniRule"/>
</dbReference>
<evidence type="ECO:0000256" key="11">
    <source>
        <dbReference type="ARBA" id="ARBA00035120"/>
    </source>
</evidence>
<sequence>MPFPVPPAVAESLLAIALGGAAGSLIRWRLGLLLNGVHPDLPIGTLVANLSAGFIIGASIAFFLKHPALSNNWKLFVLTGLMGGLSTFSTFSAEVTSHMQQGRFGWALAEIFVHVGGSVLMTSLGLFVISSLTT</sequence>
<evidence type="ECO:0000256" key="9">
    <source>
        <dbReference type="ARBA" id="ARBA00023136"/>
    </source>
</evidence>
<keyword evidence="6 13" id="KW-1133">Transmembrane helix</keyword>
<keyword evidence="4" id="KW-0997">Cell inner membrane</keyword>
<keyword evidence="7 13" id="KW-0915">Sodium</keyword>
<comment type="activity regulation">
    <text evidence="13">Na(+) is not transported, but it plays an essential structural role and its presence is essential for fluoride channel function.</text>
</comment>
<evidence type="ECO:0000256" key="2">
    <source>
        <dbReference type="ARBA" id="ARBA00022448"/>
    </source>
</evidence>
<keyword evidence="10 13" id="KW-0407">Ion channel</keyword>
<dbReference type="InterPro" id="IPR003691">
    <property type="entry name" value="FluC"/>
</dbReference>
<evidence type="ECO:0000256" key="7">
    <source>
        <dbReference type="ARBA" id="ARBA00023053"/>
    </source>
</evidence>
<dbReference type="EMBL" id="JAUJRV010000046">
    <property type="protein sequence ID" value="MDN7799427.1"/>
    <property type="molecule type" value="Genomic_DNA"/>
</dbReference>
<organism evidence="14 15">
    <name type="scientific">Burkholderia vietnamiensis</name>
    <dbReference type="NCBI Taxonomy" id="60552"/>
    <lineage>
        <taxon>Bacteria</taxon>
        <taxon>Pseudomonadati</taxon>
        <taxon>Pseudomonadota</taxon>
        <taxon>Betaproteobacteria</taxon>
        <taxon>Burkholderiales</taxon>
        <taxon>Burkholderiaceae</taxon>
        <taxon>Burkholderia</taxon>
        <taxon>Burkholderia cepacia complex</taxon>
    </lineage>
</organism>
<dbReference type="RefSeq" id="WP_117337763.1">
    <property type="nucleotide sequence ID" value="NZ_JAUJRV010000046.1"/>
</dbReference>
<keyword evidence="5 13" id="KW-0812">Transmembrane</keyword>
<evidence type="ECO:0000313" key="14">
    <source>
        <dbReference type="EMBL" id="MDN7799427.1"/>
    </source>
</evidence>
<gene>
    <name evidence="13 14" type="primary">crcB</name>
    <name evidence="13" type="synonym">fluC</name>
    <name evidence="14" type="ORF">QZM33_31300</name>
</gene>
<comment type="subcellular location">
    <subcellularLocation>
        <location evidence="1 13">Cell membrane</location>
        <topology evidence="1 13">Multi-pass membrane protein</topology>
    </subcellularLocation>
</comment>
<dbReference type="GO" id="GO:0005886">
    <property type="term" value="C:plasma membrane"/>
    <property type="evidence" value="ECO:0007669"/>
    <property type="project" value="UniProtKB-SubCell"/>
</dbReference>
<keyword evidence="9 13" id="KW-0472">Membrane</keyword>
<feature type="binding site" evidence="13">
    <location>
        <position position="86"/>
    </location>
    <ligand>
        <name>Na(+)</name>
        <dbReference type="ChEBI" id="CHEBI:29101"/>
        <note>structural</note>
    </ligand>
</feature>
<evidence type="ECO:0000256" key="1">
    <source>
        <dbReference type="ARBA" id="ARBA00004651"/>
    </source>
</evidence>
<dbReference type="GO" id="GO:0062054">
    <property type="term" value="F:fluoride channel activity"/>
    <property type="evidence" value="ECO:0007669"/>
    <property type="project" value="UniProtKB-UniRule"/>
</dbReference>
<comment type="caution">
    <text evidence="14">The sequence shown here is derived from an EMBL/GenBank/DDBJ whole genome shotgun (WGS) entry which is preliminary data.</text>
</comment>
<protein>
    <recommendedName>
        <fullName evidence="13">Fluoride-specific ion channel FluC</fullName>
    </recommendedName>
</protein>
<dbReference type="NCBIfam" id="TIGR00494">
    <property type="entry name" value="crcB"/>
    <property type="match status" value="1"/>
</dbReference>
<comment type="catalytic activity">
    <reaction evidence="12">
        <text>fluoride(in) = fluoride(out)</text>
        <dbReference type="Rhea" id="RHEA:76159"/>
        <dbReference type="ChEBI" id="CHEBI:17051"/>
    </reaction>
    <physiologicalReaction direction="left-to-right" evidence="12">
        <dbReference type="Rhea" id="RHEA:76160"/>
    </physiologicalReaction>
</comment>
<feature type="binding site" evidence="13">
    <location>
        <position position="83"/>
    </location>
    <ligand>
        <name>Na(+)</name>
        <dbReference type="ChEBI" id="CHEBI:29101"/>
        <note>structural</note>
    </ligand>
</feature>
<evidence type="ECO:0000256" key="5">
    <source>
        <dbReference type="ARBA" id="ARBA00022692"/>
    </source>
</evidence>
<evidence type="ECO:0000256" key="6">
    <source>
        <dbReference type="ARBA" id="ARBA00022989"/>
    </source>
</evidence>
<keyword evidence="3 13" id="KW-1003">Cell membrane</keyword>
<evidence type="ECO:0000256" key="10">
    <source>
        <dbReference type="ARBA" id="ARBA00023303"/>
    </source>
</evidence>
<reference evidence="14" key="1">
    <citation type="submission" date="2023-07" db="EMBL/GenBank/DDBJ databases">
        <title>A collection of bacterial strains from the Burkholderia cepacia Research Laboratory and Repository.</title>
        <authorList>
            <person name="Lipuma J."/>
            <person name="Spilker T."/>
            <person name="Caverly L."/>
        </authorList>
    </citation>
    <scope>NUCLEOTIDE SEQUENCE</scope>
    <source>
        <strain evidence="14">AU44268</strain>
    </source>
</reference>